<evidence type="ECO:0000259" key="2">
    <source>
        <dbReference type="PROSITE" id="PS51176"/>
    </source>
</evidence>
<keyword evidence="1" id="KW-0560">Oxidoreductase</keyword>
<dbReference type="InterPro" id="IPR036291">
    <property type="entry name" value="NAD(P)-bd_dom_sf"/>
</dbReference>
<dbReference type="InterPro" id="IPR050812">
    <property type="entry name" value="Preph/Arog_dehydrog"/>
</dbReference>
<dbReference type="FunFam" id="3.40.50.720:FF:000208">
    <property type="entry name" value="Prephenate dehydrogenase"/>
    <property type="match status" value="1"/>
</dbReference>
<dbReference type="InterPro" id="IPR046826">
    <property type="entry name" value="PDH_N"/>
</dbReference>
<dbReference type="PROSITE" id="PS51176">
    <property type="entry name" value="PDH_ADH"/>
    <property type="match status" value="1"/>
</dbReference>
<dbReference type="RefSeq" id="WP_121100581.1">
    <property type="nucleotide sequence ID" value="NZ_RBII01000002.1"/>
</dbReference>
<dbReference type="Proteomes" id="UP000282211">
    <property type="component" value="Unassembled WGS sequence"/>
</dbReference>
<dbReference type="Gene3D" id="3.40.50.720">
    <property type="entry name" value="NAD(P)-binding Rossmann-like Domain"/>
    <property type="match status" value="1"/>
</dbReference>
<dbReference type="GO" id="GO:0006571">
    <property type="term" value="P:tyrosine biosynthetic process"/>
    <property type="evidence" value="ECO:0007669"/>
    <property type="project" value="InterPro"/>
</dbReference>
<dbReference type="PANTHER" id="PTHR21363">
    <property type="entry name" value="PREPHENATE DEHYDROGENASE"/>
    <property type="match status" value="1"/>
</dbReference>
<evidence type="ECO:0000256" key="1">
    <source>
        <dbReference type="ARBA" id="ARBA00023002"/>
    </source>
</evidence>
<dbReference type="InterPro" id="IPR046825">
    <property type="entry name" value="PDH_C"/>
</dbReference>
<dbReference type="InterPro" id="IPR003099">
    <property type="entry name" value="Prephen_DH"/>
</dbReference>
<dbReference type="GO" id="GO:0004665">
    <property type="term" value="F:prephenate dehydrogenase (NADP+) activity"/>
    <property type="evidence" value="ECO:0007669"/>
    <property type="project" value="InterPro"/>
</dbReference>
<dbReference type="SUPFAM" id="SSF48179">
    <property type="entry name" value="6-phosphogluconate dehydrogenase C-terminal domain-like"/>
    <property type="match status" value="1"/>
</dbReference>
<comment type="caution">
    <text evidence="3">The sequence shown here is derived from an EMBL/GenBank/DDBJ whole genome shotgun (WGS) entry which is preliminary data.</text>
</comment>
<dbReference type="PANTHER" id="PTHR21363:SF0">
    <property type="entry name" value="PREPHENATE DEHYDROGENASE [NADP(+)]"/>
    <property type="match status" value="1"/>
</dbReference>
<organism evidence="3 4">
    <name type="scientific">Litorimonas taeanensis</name>
    <dbReference type="NCBI Taxonomy" id="568099"/>
    <lineage>
        <taxon>Bacteria</taxon>
        <taxon>Pseudomonadati</taxon>
        <taxon>Pseudomonadota</taxon>
        <taxon>Alphaproteobacteria</taxon>
        <taxon>Maricaulales</taxon>
        <taxon>Robiginitomaculaceae</taxon>
    </lineage>
</organism>
<evidence type="ECO:0000313" key="3">
    <source>
        <dbReference type="EMBL" id="RKQ68838.1"/>
    </source>
</evidence>
<reference evidence="3 4" key="1">
    <citation type="submission" date="2018-10" db="EMBL/GenBank/DDBJ databases">
        <title>Genomic Encyclopedia of Type Strains, Phase IV (KMG-IV): sequencing the most valuable type-strain genomes for metagenomic binning, comparative biology and taxonomic classification.</title>
        <authorList>
            <person name="Goeker M."/>
        </authorList>
    </citation>
    <scope>NUCLEOTIDE SEQUENCE [LARGE SCALE GENOMIC DNA]</scope>
    <source>
        <strain evidence="3 4">DSM 22008</strain>
    </source>
</reference>
<dbReference type="EMBL" id="RBII01000002">
    <property type="protein sequence ID" value="RKQ68838.1"/>
    <property type="molecule type" value="Genomic_DNA"/>
</dbReference>
<proteinExistence type="predicted"/>
<gene>
    <name evidence="3" type="ORF">DES40_1612</name>
</gene>
<dbReference type="GO" id="GO:0070403">
    <property type="term" value="F:NAD+ binding"/>
    <property type="evidence" value="ECO:0007669"/>
    <property type="project" value="InterPro"/>
</dbReference>
<feature type="domain" description="Prephenate/arogenate dehydrogenase" evidence="2">
    <location>
        <begin position="1"/>
        <end position="283"/>
    </location>
</feature>
<dbReference type="InterPro" id="IPR008927">
    <property type="entry name" value="6-PGluconate_DH-like_C_sf"/>
</dbReference>
<dbReference type="GO" id="GO:0008977">
    <property type="term" value="F:prephenate dehydrogenase (NAD+) activity"/>
    <property type="evidence" value="ECO:0007669"/>
    <property type="project" value="InterPro"/>
</dbReference>
<dbReference type="AlphaFoldDB" id="A0A420WCZ0"/>
<name>A0A420WCZ0_9PROT</name>
<dbReference type="OrthoDB" id="9802008at2"/>
<dbReference type="Pfam" id="PF02153">
    <property type="entry name" value="PDH_N"/>
    <property type="match status" value="1"/>
</dbReference>
<dbReference type="SUPFAM" id="SSF51735">
    <property type="entry name" value="NAD(P)-binding Rossmann-fold domains"/>
    <property type="match status" value="1"/>
</dbReference>
<sequence>MKVAIIGLGLIGSSIARAVMRAETSAHILAVDASDDVLKQALEHDLCHATSNDIHDITEDFDFIILATPLSAIVKILPEAIDLSGPKTIVLDVGSVKSVVYNRLLEVRPEFNRFIPAHPMAGSHLAGPLHGRSDMFDSRKIILTPPETVDEDACRKTVEFFEMLGADVVSMAPDAHDEIMAYVSHLPHLLAFSYMKAGTEFKTDEGVDYIDFCAGGFYDFTRIAQSDPAMWVDIFEYNKGKILKSLKDVLRVVNDFVETIENSDSERVMQTINLAKNERQKLR</sequence>
<dbReference type="Gene3D" id="1.10.3660.10">
    <property type="entry name" value="6-phosphogluconate dehydrogenase C-terminal like domain"/>
    <property type="match status" value="1"/>
</dbReference>
<accession>A0A420WCZ0</accession>
<dbReference type="Pfam" id="PF20463">
    <property type="entry name" value="PDH_C"/>
    <property type="match status" value="1"/>
</dbReference>
<protein>
    <submittedName>
        <fullName evidence="3">Cyclohexadieny/prephenate dehydrogenase</fullName>
    </submittedName>
</protein>
<dbReference type="InParanoid" id="A0A420WCZ0"/>
<evidence type="ECO:0000313" key="4">
    <source>
        <dbReference type="Proteomes" id="UP000282211"/>
    </source>
</evidence>
<keyword evidence="4" id="KW-1185">Reference proteome</keyword>